<dbReference type="PANTHER" id="PTHR15907">
    <property type="entry name" value="DUF614 FAMILY PROTEIN-RELATED"/>
    <property type="match status" value="1"/>
</dbReference>
<keyword evidence="3" id="KW-1185">Reference proteome</keyword>
<dbReference type="NCBIfam" id="TIGR01571">
    <property type="entry name" value="A_thal_Cys_rich"/>
    <property type="match status" value="1"/>
</dbReference>
<reference evidence="2" key="1">
    <citation type="submission" date="2019-10" db="EMBL/GenBank/DDBJ databases">
        <authorList>
            <consortium name="DOE Joint Genome Institute"/>
            <person name="Kuo A."/>
            <person name="Miyauchi S."/>
            <person name="Kiss E."/>
            <person name="Drula E."/>
            <person name="Kohler A."/>
            <person name="Sanchez-Garcia M."/>
            <person name="Andreopoulos B."/>
            <person name="Barry K.W."/>
            <person name="Bonito G."/>
            <person name="Buee M."/>
            <person name="Carver A."/>
            <person name="Chen C."/>
            <person name="Cichocki N."/>
            <person name="Clum A."/>
            <person name="Culley D."/>
            <person name="Crous P.W."/>
            <person name="Fauchery L."/>
            <person name="Girlanda M."/>
            <person name="Hayes R."/>
            <person name="Keri Z."/>
            <person name="LaButti K."/>
            <person name="Lipzen A."/>
            <person name="Lombard V."/>
            <person name="Magnuson J."/>
            <person name="Maillard F."/>
            <person name="Morin E."/>
            <person name="Murat C."/>
            <person name="Nolan M."/>
            <person name="Ohm R."/>
            <person name="Pangilinan J."/>
            <person name="Pereira M."/>
            <person name="Perotto S."/>
            <person name="Peter M."/>
            <person name="Riley R."/>
            <person name="Sitrit Y."/>
            <person name="Stielow B."/>
            <person name="Szollosi G."/>
            <person name="Zifcakova L."/>
            <person name="Stursova M."/>
            <person name="Spatafora J.W."/>
            <person name="Tedersoo L."/>
            <person name="Vaario L.-M."/>
            <person name="Yamada A."/>
            <person name="Yan M."/>
            <person name="Wang P."/>
            <person name="Xu J."/>
            <person name="Bruns T."/>
            <person name="Baldrian P."/>
            <person name="Vilgalys R."/>
            <person name="Henrissat B."/>
            <person name="Grigoriev I.V."/>
            <person name="Hibbett D."/>
            <person name="Nagy L.G."/>
            <person name="Martin F.M."/>
        </authorList>
    </citation>
    <scope>NUCLEOTIDE SEQUENCE</scope>
    <source>
        <strain evidence="2">Prilba</strain>
    </source>
</reference>
<dbReference type="InterPro" id="IPR006461">
    <property type="entry name" value="PLAC_motif_containing"/>
</dbReference>
<sequence length="156" mass="17991">MADDKRPVNSQPQGTAPMLVGGNRNARNFPIDSDGRRDWSYGLLDCFDRRGLYCWTMGCPCVVYSKNRQRLRSLQNQGRPLVGGGERYDKQCCIYCALSFSGFCWAIKMQSRTRAEVRERYGIREDSNGDYITSWCFAPCALTQERREIELEENSF</sequence>
<evidence type="ECO:0000313" key="2">
    <source>
        <dbReference type="EMBL" id="KAF8467960.1"/>
    </source>
</evidence>
<evidence type="ECO:0000313" key="3">
    <source>
        <dbReference type="Proteomes" id="UP000759537"/>
    </source>
</evidence>
<evidence type="ECO:0000256" key="1">
    <source>
        <dbReference type="SAM" id="MobiDB-lite"/>
    </source>
</evidence>
<feature type="region of interest" description="Disordered" evidence="1">
    <location>
        <begin position="1"/>
        <end position="23"/>
    </location>
</feature>
<name>A0A9P5JW93_9AGAM</name>
<protein>
    <submittedName>
        <fullName evidence="2">PLAC8-domain-containing protein</fullName>
    </submittedName>
</protein>
<reference evidence="2" key="2">
    <citation type="journal article" date="2020" name="Nat. Commun.">
        <title>Large-scale genome sequencing of mycorrhizal fungi provides insights into the early evolution of symbiotic traits.</title>
        <authorList>
            <person name="Miyauchi S."/>
            <person name="Kiss E."/>
            <person name="Kuo A."/>
            <person name="Drula E."/>
            <person name="Kohler A."/>
            <person name="Sanchez-Garcia M."/>
            <person name="Morin E."/>
            <person name="Andreopoulos B."/>
            <person name="Barry K.W."/>
            <person name="Bonito G."/>
            <person name="Buee M."/>
            <person name="Carver A."/>
            <person name="Chen C."/>
            <person name="Cichocki N."/>
            <person name="Clum A."/>
            <person name="Culley D."/>
            <person name="Crous P.W."/>
            <person name="Fauchery L."/>
            <person name="Girlanda M."/>
            <person name="Hayes R.D."/>
            <person name="Keri Z."/>
            <person name="LaButti K."/>
            <person name="Lipzen A."/>
            <person name="Lombard V."/>
            <person name="Magnuson J."/>
            <person name="Maillard F."/>
            <person name="Murat C."/>
            <person name="Nolan M."/>
            <person name="Ohm R.A."/>
            <person name="Pangilinan J."/>
            <person name="Pereira M.F."/>
            <person name="Perotto S."/>
            <person name="Peter M."/>
            <person name="Pfister S."/>
            <person name="Riley R."/>
            <person name="Sitrit Y."/>
            <person name="Stielow J.B."/>
            <person name="Szollosi G."/>
            <person name="Zifcakova L."/>
            <person name="Stursova M."/>
            <person name="Spatafora J.W."/>
            <person name="Tedersoo L."/>
            <person name="Vaario L.M."/>
            <person name="Yamada A."/>
            <person name="Yan M."/>
            <person name="Wang P."/>
            <person name="Xu J."/>
            <person name="Bruns T."/>
            <person name="Baldrian P."/>
            <person name="Vilgalys R."/>
            <person name="Dunand C."/>
            <person name="Henrissat B."/>
            <person name="Grigoriev I.V."/>
            <person name="Hibbett D."/>
            <person name="Nagy L.G."/>
            <person name="Martin F.M."/>
        </authorList>
    </citation>
    <scope>NUCLEOTIDE SEQUENCE</scope>
    <source>
        <strain evidence="2">Prilba</strain>
    </source>
</reference>
<dbReference type="EMBL" id="WHVB01000034">
    <property type="protein sequence ID" value="KAF8467960.1"/>
    <property type="molecule type" value="Genomic_DNA"/>
</dbReference>
<comment type="caution">
    <text evidence="2">The sequence shown here is derived from an EMBL/GenBank/DDBJ whole genome shotgun (WGS) entry which is preliminary data.</text>
</comment>
<dbReference type="OrthoDB" id="1045822at2759"/>
<dbReference type="Pfam" id="PF04749">
    <property type="entry name" value="PLAC8"/>
    <property type="match status" value="1"/>
</dbReference>
<gene>
    <name evidence="2" type="ORF">DFH94DRAFT_857122</name>
</gene>
<accession>A0A9P5JW93</accession>
<dbReference type="Proteomes" id="UP000759537">
    <property type="component" value="Unassembled WGS sequence"/>
</dbReference>
<proteinExistence type="predicted"/>
<organism evidence="2 3">
    <name type="scientific">Russula ochroleuca</name>
    <dbReference type="NCBI Taxonomy" id="152965"/>
    <lineage>
        <taxon>Eukaryota</taxon>
        <taxon>Fungi</taxon>
        <taxon>Dikarya</taxon>
        <taxon>Basidiomycota</taxon>
        <taxon>Agaricomycotina</taxon>
        <taxon>Agaricomycetes</taxon>
        <taxon>Russulales</taxon>
        <taxon>Russulaceae</taxon>
        <taxon>Russula</taxon>
    </lineage>
</organism>
<dbReference type="AlphaFoldDB" id="A0A9P5JW93"/>